<dbReference type="Gene3D" id="3.30.110.170">
    <property type="entry name" value="Protein of unknown function (DUF541), domain 1"/>
    <property type="match status" value="1"/>
</dbReference>
<gene>
    <name evidence="2" type="ORF">COU88_04230</name>
</gene>
<sequence length="261" mass="28715">MCNYYVIMQNKTSIVGLLGFVVLFSAVFYFLSTRNTGNGSTSLIQQKRTITVYGTAKQNNKNTLASFSLNVEGKNGDKTTAANDAAQKMTTIVSWLKTNGIAEEDLKTSRVSERQEQIPYQDTKGVYLTRPGDWIVSSSLEITIRDTNRVEVIQTYLVNSEAKNVNGPNFRQDDTKTADHDLLTLAVADARTKAEKIAKAEKINIGKILSITEGASYTPYRGYEFADSVGVNMMAVEKTTMPSQEGSSLESATATVVFEIK</sequence>
<protein>
    <recommendedName>
        <fullName evidence="4">SIMPL domain-containing protein</fullName>
    </recommendedName>
</protein>
<name>A0A2M8KRP9_9BACT</name>
<dbReference type="Pfam" id="PF04402">
    <property type="entry name" value="SIMPL"/>
    <property type="match status" value="1"/>
</dbReference>
<dbReference type="PANTHER" id="PTHR34387">
    <property type="entry name" value="SLR1258 PROTEIN"/>
    <property type="match status" value="1"/>
</dbReference>
<dbReference type="Gene3D" id="3.30.70.2970">
    <property type="entry name" value="Protein of unknown function (DUF541), domain 2"/>
    <property type="match status" value="1"/>
</dbReference>
<reference evidence="3" key="1">
    <citation type="submission" date="2017-09" db="EMBL/GenBank/DDBJ databases">
        <title>Depth-based differentiation of microbial function through sediment-hosted aquifers and enrichment of novel symbionts in the deep terrestrial subsurface.</title>
        <authorList>
            <person name="Probst A.J."/>
            <person name="Ladd B."/>
            <person name="Jarett J.K."/>
            <person name="Geller-Mcgrath D.E."/>
            <person name="Sieber C.M.K."/>
            <person name="Emerson J.B."/>
            <person name="Anantharaman K."/>
            <person name="Thomas B.C."/>
            <person name="Malmstrom R."/>
            <person name="Stieglmeier M."/>
            <person name="Klingl A."/>
            <person name="Woyke T."/>
            <person name="Ryan C.M."/>
            <person name="Banfield J.F."/>
        </authorList>
    </citation>
    <scope>NUCLEOTIDE SEQUENCE [LARGE SCALE GENOMIC DNA]</scope>
</reference>
<evidence type="ECO:0000256" key="1">
    <source>
        <dbReference type="SAM" id="Phobius"/>
    </source>
</evidence>
<keyword evidence="1" id="KW-0472">Membrane</keyword>
<dbReference type="InterPro" id="IPR007497">
    <property type="entry name" value="SIMPL/DUF541"/>
</dbReference>
<dbReference type="EMBL" id="PFED01000171">
    <property type="protein sequence ID" value="PJE62580.1"/>
    <property type="molecule type" value="Genomic_DNA"/>
</dbReference>
<dbReference type="Proteomes" id="UP000229554">
    <property type="component" value="Unassembled WGS sequence"/>
</dbReference>
<feature type="transmembrane region" description="Helical" evidence="1">
    <location>
        <begin position="12"/>
        <end position="31"/>
    </location>
</feature>
<dbReference type="GO" id="GO:0006974">
    <property type="term" value="P:DNA damage response"/>
    <property type="evidence" value="ECO:0007669"/>
    <property type="project" value="TreeGrafter"/>
</dbReference>
<evidence type="ECO:0000313" key="3">
    <source>
        <dbReference type="Proteomes" id="UP000229554"/>
    </source>
</evidence>
<accession>A0A2M8KRP9</accession>
<evidence type="ECO:0000313" key="2">
    <source>
        <dbReference type="EMBL" id="PJE62580.1"/>
    </source>
</evidence>
<organism evidence="2 3">
    <name type="scientific">Candidatus Roizmanbacteria bacterium CG10_big_fil_rev_8_21_14_0_10_39_6</name>
    <dbReference type="NCBI Taxonomy" id="1974853"/>
    <lineage>
        <taxon>Bacteria</taxon>
        <taxon>Candidatus Roizmaniibacteriota</taxon>
    </lineage>
</organism>
<dbReference type="PANTHER" id="PTHR34387:SF2">
    <property type="entry name" value="SLR1258 PROTEIN"/>
    <property type="match status" value="1"/>
</dbReference>
<comment type="caution">
    <text evidence="2">The sequence shown here is derived from an EMBL/GenBank/DDBJ whole genome shotgun (WGS) entry which is preliminary data.</text>
</comment>
<keyword evidence="1" id="KW-0812">Transmembrane</keyword>
<dbReference type="AlphaFoldDB" id="A0A2M8KRP9"/>
<evidence type="ECO:0008006" key="4">
    <source>
        <dbReference type="Google" id="ProtNLM"/>
    </source>
</evidence>
<proteinExistence type="predicted"/>
<keyword evidence="1" id="KW-1133">Transmembrane helix</keyword>
<dbReference type="InterPro" id="IPR052022">
    <property type="entry name" value="26kDa_periplasmic_antigen"/>
</dbReference>